<keyword evidence="2" id="KW-0472">Membrane</keyword>
<evidence type="ECO:0000313" key="6">
    <source>
        <dbReference type="Proteomes" id="UP000466966"/>
    </source>
</evidence>
<dbReference type="InterPro" id="IPR043128">
    <property type="entry name" value="Rev_trsase/Diguanyl_cyclase"/>
</dbReference>
<dbReference type="NCBIfam" id="TIGR00254">
    <property type="entry name" value="GGDEF"/>
    <property type="match status" value="1"/>
</dbReference>
<dbReference type="SMART" id="SM00267">
    <property type="entry name" value="GGDEF"/>
    <property type="match status" value="1"/>
</dbReference>
<comment type="caution">
    <text evidence="5">The sequence shown here is derived from an EMBL/GenBank/DDBJ whole genome shotgun (WGS) entry which is preliminary data.</text>
</comment>
<dbReference type="CDD" id="cd01949">
    <property type="entry name" value="GGDEF"/>
    <property type="match status" value="1"/>
</dbReference>
<dbReference type="InterPro" id="IPR052155">
    <property type="entry name" value="Biofilm_reg_signaling"/>
</dbReference>
<proteinExistence type="predicted"/>
<evidence type="ECO:0000313" key="5">
    <source>
        <dbReference type="EMBL" id="MXO73320.1"/>
    </source>
</evidence>
<keyword evidence="6" id="KW-1185">Reference proteome</keyword>
<dbReference type="SUPFAM" id="SSF55073">
    <property type="entry name" value="Nucleotide cyclase"/>
    <property type="match status" value="1"/>
</dbReference>
<dbReference type="Pfam" id="PF00563">
    <property type="entry name" value="EAL"/>
    <property type="match status" value="1"/>
</dbReference>
<sequence>MALFRLDTSDGELAHAQFRSFSRQMPLLYAILVCNAAAIMIEFYRPEYPFRTVIAPLAMCAVGIRRAIWWYRQKNIEAISDAEISALIRRTCSLAVIMTLGFEGWCMWIYPLGDAYARGHLTFFLALTQVSSVFCLMSMRAAALRVALASTVAFVLYFSWIDDGKMIVQAIVLSFVGAGMMVVTHRYNLDFSQMIRSGRDLRWRQIETERLSEENRRVSLTDALSGLPNRRHLLGRLDTLDALPPPAQDTQAVIFIDLDGFKDINDAHGHHAGDTLISCLAARLRKACPGHAMLTRVGGDEFAILIEVPNATFQALSIARHLAEEICLPVVFQRHVLQVGASIGIASNLEGQLKAHELLRRADIAMYHCKSNGKGEIALYDKAFDEGRLHRMLIEEQIARGLVNDEFDVFYQPVVDGATGSIVAAEALIRWPRRREGQLDPDQFIAIAEATGQIHPLGALVLRRACQDFVQLPGLRLSVNVSPAQFRDPGFERQVAEILQETGFPPDRLQLEITEGYLLAQPERAIRMIGEFKAMGISVALDDFGTGFTSIHYLQSYGFSHIKIDKSLVSGLQPGNKASLLVAGAILLAKGLDMEVIAEGVECVEQADLLRKPGCDYLQGYMFGRPLSFGDFSQSMPARPAPASREHGVVSMGRAAA</sequence>
<protein>
    <submittedName>
        <fullName evidence="5">EAL domain-containing protein</fullName>
    </submittedName>
</protein>
<dbReference type="PROSITE" id="PS50883">
    <property type="entry name" value="EAL"/>
    <property type="match status" value="1"/>
</dbReference>
<feature type="domain" description="EAL" evidence="3">
    <location>
        <begin position="391"/>
        <end position="640"/>
    </location>
</feature>
<dbReference type="PANTHER" id="PTHR44757:SF2">
    <property type="entry name" value="BIOFILM ARCHITECTURE MAINTENANCE PROTEIN MBAA"/>
    <property type="match status" value="1"/>
</dbReference>
<organism evidence="5 6">
    <name type="scientific">Alteraurantiacibacter buctensis</name>
    <dbReference type="NCBI Taxonomy" id="1503981"/>
    <lineage>
        <taxon>Bacteria</taxon>
        <taxon>Pseudomonadati</taxon>
        <taxon>Pseudomonadota</taxon>
        <taxon>Alphaproteobacteria</taxon>
        <taxon>Sphingomonadales</taxon>
        <taxon>Erythrobacteraceae</taxon>
        <taxon>Alteraurantiacibacter</taxon>
    </lineage>
</organism>
<dbReference type="Gene3D" id="3.20.20.450">
    <property type="entry name" value="EAL domain"/>
    <property type="match status" value="1"/>
</dbReference>
<reference evidence="5 6" key="1">
    <citation type="submission" date="2019-12" db="EMBL/GenBank/DDBJ databases">
        <title>Genomic-based taxomic classification of the family Erythrobacteraceae.</title>
        <authorList>
            <person name="Xu L."/>
        </authorList>
    </citation>
    <scope>NUCLEOTIDE SEQUENCE [LARGE SCALE GENOMIC DNA]</scope>
    <source>
        <strain evidence="5 6">M0322</strain>
    </source>
</reference>
<evidence type="ECO:0000259" key="4">
    <source>
        <dbReference type="PROSITE" id="PS50887"/>
    </source>
</evidence>
<feature type="transmembrane region" description="Helical" evidence="2">
    <location>
        <begin position="92"/>
        <end position="110"/>
    </location>
</feature>
<feature type="domain" description="GGDEF" evidence="4">
    <location>
        <begin position="249"/>
        <end position="382"/>
    </location>
</feature>
<dbReference type="SMART" id="SM00052">
    <property type="entry name" value="EAL"/>
    <property type="match status" value="1"/>
</dbReference>
<evidence type="ECO:0000256" key="1">
    <source>
        <dbReference type="SAM" id="MobiDB-lite"/>
    </source>
</evidence>
<dbReference type="InterPro" id="IPR035919">
    <property type="entry name" value="EAL_sf"/>
</dbReference>
<dbReference type="InterPro" id="IPR000160">
    <property type="entry name" value="GGDEF_dom"/>
</dbReference>
<feature type="transmembrane region" description="Helical" evidence="2">
    <location>
        <begin position="167"/>
        <end position="189"/>
    </location>
</feature>
<dbReference type="SUPFAM" id="SSF141868">
    <property type="entry name" value="EAL domain-like"/>
    <property type="match status" value="1"/>
</dbReference>
<dbReference type="PROSITE" id="PS50887">
    <property type="entry name" value="GGDEF"/>
    <property type="match status" value="1"/>
</dbReference>
<name>A0A844Z2E0_9SPHN</name>
<accession>A0A844Z2E0</accession>
<evidence type="ECO:0000259" key="3">
    <source>
        <dbReference type="PROSITE" id="PS50883"/>
    </source>
</evidence>
<feature type="region of interest" description="Disordered" evidence="1">
    <location>
        <begin position="638"/>
        <end position="657"/>
    </location>
</feature>
<keyword evidence="2" id="KW-1133">Transmembrane helix</keyword>
<dbReference type="InterPro" id="IPR029787">
    <property type="entry name" value="Nucleotide_cyclase"/>
</dbReference>
<dbReference type="InterPro" id="IPR001633">
    <property type="entry name" value="EAL_dom"/>
</dbReference>
<feature type="transmembrane region" description="Helical" evidence="2">
    <location>
        <begin position="27"/>
        <end position="44"/>
    </location>
</feature>
<feature type="transmembrane region" description="Helical" evidence="2">
    <location>
        <begin position="143"/>
        <end position="161"/>
    </location>
</feature>
<dbReference type="OrthoDB" id="9814202at2"/>
<dbReference type="Proteomes" id="UP000466966">
    <property type="component" value="Unassembled WGS sequence"/>
</dbReference>
<dbReference type="PANTHER" id="PTHR44757">
    <property type="entry name" value="DIGUANYLATE CYCLASE DGCP"/>
    <property type="match status" value="1"/>
</dbReference>
<dbReference type="AlphaFoldDB" id="A0A844Z2E0"/>
<gene>
    <name evidence="5" type="ORF">GRI99_16980</name>
</gene>
<evidence type="ECO:0000256" key="2">
    <source>
        <dbReference type="SAM" id="Phobius"/>
    </source>
</evidence>
<dbReference type="CDD" id="cd01948">
    <property type="entry name" value="EAL"/>
    <property type="match status" value="1"/>
</dbReference>
<feature type="transmembrane region" description="Helical" evidence="2">
    <location>
        <begin position="50"/>
        <end position="71"/>
    </location>
</feature>
<dbReference type="EMBL" id="WTYV01000009">
    <property type="protein sequence ID" value="MXO73320.1"/>
    <property type="molecule type" value="Genomic_DNA"/>
</dbReference>
<dbReference type="Gene3D" id="3.30.70.270">
    <property type="match status" value="1"/>
</dbReference>
<dbReference type="Pfam" id="PF00990">
    <property type="entry name" value="GGDEF"/>
    <property type="match status" value="1"/>
</dbReference>
<keyword evidence="2" id="KW-0812">Transmembrane</keyword>